<name>A0ABY3PJY1_9CYAN</name>
<keyword evidence="3" id="KW-0694">RNA-binding</keyword>
<feature type="binding site" evidence="3">
    <location>
        <begin position="167"/>
        <end position="175"/>
    </location>
    <ligand>
        <name>GTP</name>
        <dbReference type="ChEBI" id="CHEBI:37565"/>
    </ligand>
</feature>
<feature type="binding site" evidence="3">
    <location>
        <position position="253"/>
    </location>
    <ligand>
        <name>Zn(2+)</name>
        <dbReference type="ChEBI" id="CHEBI:29105"/>
    </ligand>
</feature>
<sequence length="343" mass="37148">MGTTGTVLAQEANFYRVRLDDGLGMVLCTRRARLKKTGQSVLVGDRVEVAEIDSASGRGVIAATCARRSVLSKPPIANCTGVLVVFALSEPTYDPALLSRFLVHIEAEKLGTIVCLNKIDEVPSEAVDGAAAAVGGWGYAVRPVSARTGAGIEALRAELAGMYVLAGPSGAGKSSLLNHLHPGLALRVGDISARLGRGRHTTRHVELFALNAEALVADAPGFNQLELTLAPERLAGYFPEFRPYLGRCQFRNCLHRDEPGCAVREAHLERYGIYREFLAEVLVSAQKQRRTAEPEEAIRLRGGLRRGKAVAVPRLEEQLRETSRRTARQQLGRFDETAADEAD</sequence>
<feature type="binding site" evidence="3">
    <location>
        <position position="248"/>
    </location>
    <ligand>
        <name>Zn(2+)</name>
        <dbReference type="ChEBI" id="CHEBI:29105"/>
    </ligand>
</feature>
<gene>
    <name evidence="3 7" type="primary">rsgA</name>
    <name evidence="7" type="ORF">ISF26_19705</name>
</gene>
<dbReference type="Gene3D" id="2.40.50.140">
    <property type="entry name" value="Nucleic acid-binding proteins"/>
    <property type="match status" value="1"/>
</dbReference>
<dbReference type="Proteomes" id="UP001054846">
    <property type="component" value="Chromosome"/>
</dbReference>
<keyword evidence="3" id="KW-0963">Cytoplasm</keyword>
<evidence type="ECO:0000313" key="7">
    <source>
        <dbReference type="EMBL" id="UFP93966.1"/>
    </source>
</evidence>
<dbReference type="SUPFAM" id="SSF50249">
    <property type="entry name" value="Nucleic acid-binding proteins"/>
    <property type="match status" value="1"/>
</dbReference>
<dbReference type="PROSITE" id="PS50936">
    <property type="entry name" value="ENGC_GTPASE"/>
    <property type="match status" value="1"/>
</dbReference>
<dbReference type="PROSITE" id="PS51721">
    <property type="entry name" value="G_CP"/>
    <property type="match status" value="1"/>
</dbReference>
<keyword evidence="1 3" id="KW-0547">Nucleotide-binding</keyword>
<keyword evidence="3" id="KW-0699">rRNA-binding</keyword>
<keyword evidence="8" id="KW-1185">Reference proteome</keyword>
<dbReference type="Pfam" id="PF03193">
    <property type="entry name" value="RsgA_GTPase"/>
    <property type="match status" value="1"/>
</dbReference>
<evidence type="ECO:0000313" key="8">
    <source>
        <dbReference type="Proteomes" id="UP001054846"/>
    </source>
</evidence>
<protein>
    <recommendedName>
        <fullName evidence="3">Small ribosomal subunit biogenesis GTPase RsgA</fullName>
        <ecNumber evidence="3">3.6.1.-</ecNumber>
    </recommendedName>
</protein>
<dbReference type="PANTHER" id="PTHR32120:SF11">
    <property type="entry name" value="SMALL RIBOSOMAL SUBUNIT BIOGENESIS GTPASE RSGA 1, MITOCHONDRIAL-RELATED"/>
    <property type="match status" value="1"/>
</dbReference>
<dbReference type="InterPro" id="IPR010914">
    <property type="entry name" value="RsgA_GTPase_dom"/>
</dbReference>
<dbReference type="HAMAP" id="MF_01820">
    <property type="entry name" value="GTPase_RsgA"/>
    <property type="match status" value="1"/>
</dbReference>
<feature type="binding site" evidence="3">
    <location>
        <position position="255"/>
    </location>
    <ligand>
        <name>Zn(2+)</name>
        <dbReference type="ChEBI" id="CHEBI:29105"/>
    </ligand>
</feature>
<evidence type="ECO:0000259" key="6">
    <source>
        <dbReference type="PROSITE" id="PS51721"/>
    </source>
</evidence>
<dbReference type="NCBIfam" id="TIGR00157">
    <property type="entry name" value="ribosome small subunit-dependent GTPase A"/>
    <property type="match status" value="1"/>
</dbReference>
<comment type="function">
    <text evidence="3">One of several proteins that assist in the late maturation steps of the functional core of the 30S ribosomal subunit. Helps release RbfA from mature subunits. May play a role in the assembly of ribosomal proteins into the subunit. Circularly permuted GTPase that catalyzes slow GTP hydrolysis, GTPase activity is stimulated by the 30S ribosomal subunit.</text>
</comment>
<evidence type="ECO:0000259" key="5">
    <source>
        <dbReference type="PROSITE" id="PS50936"/>
    </source>
</evidence>
<proteinExistence type="inferred from homology"/>
<keyword evidence="2 3" id="KW-0342">GTP-binding</keyword>
<evidence type="ECO:0000256" key="3">
    <source>
        <dbReference type="HAMAP-Rule" id="MF_01820"/>
    </source>
</evidence>
<dbReference type="InterPro" id="IPR030378">
    <property type="entry name" value="G_CP_dom"/>
</dbReference>
<keyword evidence="3" id="KW-0862">Zinc</keyword>
<comment type="cofactor">
    <cofactor evidence="3">
        <name>Zn(2+)</name>
        <dbReference type="ChEBI" id="CHEBI:29105"/>
    </cofactor>
    <text evidence="3">Binds 1 zinc ion per subunit.</text>
</comment>
<keyword evidence="3" id="KW-0690">Ribosome biogenesis</keyword>
<evidence type="ECO:0000256" key="1">
    <source>
        <dbReference type="ARBA" id="ARBA00022741"/>
    </source>
</evidence>
<feature type="binding site" evidence="3">
    <location>
        <position position="261"/>
    </location>
    <ligand>
        <name>Zn(2+)</name>
        <dbReference type="ChEBI" id="CHEBI:29105"/>
    </ligand>
</feature>
<dbReference type="CDD" id="cd01854">
    <property type="entry name" value="YjeQ_EngC"/>
    <property type="match status" value="1"/>
</dbReference>
<dbReference type="InterPro" id="IPR012340">
    <property type="entry name" value="NA-bd_OB-fold"/>
</dbReference>
<dbReference type="EC" id="3.6.1.-" evidence="3"/>
<dbReference type="PANTHER" id="PTHR32120">
    <property type="entry name" value="SMALL RIBOSOMAL SUBUNIT BIOGENESIS GTPASE RSGA"/>
    <property type="match status" value="1"/>
</dbReference>
<dbReference type="Gene3D" id="1.10.40.50">
    <property type="entry name" value="Probable gtpase engc, domain 3"/>
    <property type="match status" value="1"/>
</dbReference>
<feature type="domain" description="EngC GTPase" evidence="5">
    <location>
        <begin position="77"/>
        <end position="223"/>
    </location>
</feature>
<keyword evidence="3" id="KW-0378">Hydrolase</keyword>
<evidence type="ECO:0000256" key="2">
    <source>
        <dbReference type="ARBA" id="ARBA00023134"/>
    </source>
</evidence>
<feature type="domain" description="CP-type G" evidence="6">
    <location>
        <begin position="68"/>
        <end position="225"/>
    </location>
</feature>
<evidence type="ECO:0000256" key="4">
    <source>
        <dbReference type="SAM" id="MobiDB-lite"/>
    </source>
</evidence>
<dbReference type="RefSeq" id="WP_230841023.1">
    <property type="nucleotide sequence ID" value="NZ_CP063845.1"/>
</dbReference>
<accession>A0ABY3PJY1</accession>
<organism evidence="7 8">
    <name type="scientific">Gloeobacter morelensis MG652769</name>
    <dbReference type="NCBI Taxonomy" id="2781736"/>
    <lineage>
        <taxon>Bacteria</taxon>
        <taxon>Bacillati</taxon>
        <taxon>Cyanobacteriota</taxon>
        <taxon>Cyanophyceae</taxon>
        <taxon>Gloeobacterales</taxon>
        <taxon>Gloeobacteraceae</taxon>
        <taxon>Gloeobacter</taxon>
        <taxon>Gloeobacter morelensis</taxon>
    </lineage>
</organism>
<comment type="subunit">
    <text evidence="3">Monomer. Associates with 30S ribosomal subunit, binds 16S rRNA.</text>
</comment>
<feature type="region of interest" description="Disordered" evidence="4">
    <location>
        <begin position="315"/>
        <end position="343"/>
    </location>
</feature>
<comment type="similarity">
    <text evidence="3">Belongs to the TRAFAC class YlqF/YawG GTPase family. RsgA subfamily.</text>
</comment>
<dbReference type="InterPro" id="IPR004881">
    <property type="entry name" value="Ribosome_biogen_GTPase_RsgA"/>
</dbReference>
<dbReference type="InterPro" id="IPR027417">
    <property type="entry name" value="P-loop_NTPase"/>
</dbReference>
<reference evidence="7 8" key="1">
    <citation type="journal article" date="2021" name="Genome Biol. Evol.">
        <title>Complete Genome Sequencing of a Novel Gloeobacter Species from a Waterfall Cave in Mexico.</title>
        <authorList>
            <person name="Saw J.H."/>
            <person name="Cardona T."/>
            <person name="Montejano G."/>
        </authorList>
    </citation>
    <scope>NUCLEOTIDE SEQUENCE [LARGE SCALE GENOMIC DNA]</scope>
    <source>
        <strain evidence="7">MG652769</strain>
    </source>
</reference>
<dbReference type="Gene3D" id="3.40.50.300">
    <property type="entry name" value="P-loop containing nucleotide triphosphate hydrolases"/>
    <property type="match status" value="1"/>
</dbReference>
<keyword evidence="3" id="KW-0479">Metal-binding</keyword>
<dbReference type="SUPFAM" id="SSF52540">
    <property type="entry name" value="P-loop containing nucleoside triphosphate hydrolases"/>
    <property type="match status" value="1"/>
</dbReference>
<feature type="compositionally biased region" description="Basic and acidic residues" evidence="4">
    <location>
        <begin position="315"/>
        <end position="324"/>
    </location>
</feature>
<dbReference type="EMBL" id="CP063845">
    <property type="protein sequence ID" value="UFP93966.1"/>
    <property type="molecule type" value="Genomic_DNA"/>
</dbReference>
<feature type="binding site" evidence="3">
    <location>
        <begin position="117"/>
        <end position="120"/>
    </location>
    <ligand>
        <name>GTP</name>
        <dbReference type="ChEBI" id="CHEBI:37565"/>
    </ligand>
</feature>
<comment type="subcellular location">
    <subcellularLocation>
        <location evidence="3">Cytoplasm</location>
    </subcellularLocation>
</comment>